<protein>
    <submittedName>
        <fullName evidence="3">CYTH domain-containing protein</fullName>
    </submittedName>
</protein>
<dbReference type="RefSeq" id="WP_204906259.1">
    <property type="nucleotide sequence ID" value="NZ_JACJKS010000006.1"/>
</dbReference>
<dbReference type="PANTHER" id="PTHR40114:SF1">
    <property type="entry name" value="SLR0698 PROTEIN"/>
    <property type="match status" value="1"/>
</dbReference>
<proteinExistence type="predicted"/>
<gene>
    <name evidence="3" type="ORF">H6A20_06170</name>
</gene>
<reference evidence="3" key="2">
    <citation type="journal article" date="2021" name="Sci. Rep.">
        <title>The distribution of antibiotic resistance genes in chicken gut microbiota commensals.</title>
        <authorList>
            <person name="Juricova H."/>
            <person name="Matiasovicova J."/>
            <person name="Kubasova T."/>
            <person name="Cejkova D."/>
            <person name="Rychlik I."/>
        </authorList>
    </citation>
    <scope>NUCLEOTIDE SEQUENCE</scope>
    <source>
        <strain evidence="3">An582</strain>
    </source>
</reference>
<dbReference type="Proteomes" id="UP000705508">
    <property type="component" value="Unassembled WGS sequence"/>
</dbReference>
<evidence type="ECO:0000256" key="1">
    <source>
        <dbReference type="PIRSR" id="PIRSR016487-1"/>
    </source>
</evidence>
<dbReference type="InterPro" id="IPR023577">
    <property type="entry name" value="CYTH_domain"/>
</dbReference>
<dbReference type="CDD" id="cd07761">
    <property type="entry name" value="CYTH-like_CthTTM-like"/>
    <property type="match status" value="1"/>
</dbReference>
<feature type="domain" description="CYTH" evidence="2">
    <location>
        <begin position="1"/>
        <end position="148"/>
    </location>
</feature>
<dbReference type="PANTHER" id="PTHR40114">
    <property type="entry name" value="SLR0698 PROTEIN"/>
    <property type="match status" value="1"/>
</dbReference>
<dbReference type="InterPro" id="IPR012042">
    <property type="entry name" value="NeuTTM/CthTTM-like"/>
</dbReference>
<comment type="caution">
    <text evidence="3">The sequence shown here is derived from an EMBL/GenBank/DDBJ whole genome shotgun (WGS) entry which is preliminary data.</text>
</comment>
<dbReference type="SMART" id="SM01118">
    <property type="entry name" value="CYTH"/>
    <property type="match status" value="1"/>
</dbReference>
<dbReference type="EMBL" id="JACJKS010000006">
    <property type="protein sequence ID" value="MBM6948242.1"/>
    <property type="molecule type" value="Genomic_DNA"/>
</dbReference>
<evidence type="ECO:0000313" key="3">
    <source>
        <dbReference type="EMBL" id="MBM6948242.1"/>
    </source>
</evidence>
<name>A0A938XDZ0_9CLOT</name>
<reference evidence="3" key="1">
    <citation type="submission" date="2020-08" db="EMBL/GenBank/DDBJ databases">
        <authorList>
            <person name="Cejkova D."/>
            <person name="Kubasova T."/>
            <person name="Jahodarova E."/>
            <person name="Rychlik I."/>
        </authorList>
    </citation>
    <scope>NUCLEOTIDE SEQUENCE</scope>
    <source>
        <strain evidence="3">An582</strain>
    </source>
</reference>
<dbReference type="AlphaFoldDB" id="A0A938XDZ0"/>
<dbReference type="Gene3D" id="2.40.320.10">
    <property type="entry name" value="Hypothetical Protein Pfu-838710-001"/>
    <property type="match status" value="1"/>
</dbReference>
<dbReference type="PROSITE" id="PS51707">
    <property type="entry name" value="CYTH"/>
    <property type="match status" value="1"/>
</dbReference>
<organism evidence="3 4">
    <name type="scientific">Mordavella massiliensis</name>
    <dbReference type="NCBI Taxonomy" id="1871024"/>
    <lineage>
        <taxon>Bacteria</taxon>
        <taxon>Bacillati</taxon>
        <taxon>Bacillota</taxon>
        <taxon>Clostridia</taxon>
        <taxon>Eubacteriales</taxon>
        <taxon>Clostridiaceae</taxon>
        <taxon>Mordavella</taxon>
    </lineage>
</organism>
<dbReference type="InterPro" id="IPR033469">
    <property type="entry name" value="CYTH-like_dom_sf"/>
</dbReference>
<dbReference type="SUPFAM" id="SSF55154">
    <property type="entry name" value="CYTH-like phosphatases"/>
    <property type="match status" value="1"/>
</dbReference>
<evidence type="ECO:0000259" key="2">
    <source>
        <dbReference type="PROSITE" id="PS51707"/>
    </source>
</evidence>
<feature type="active site" description="Proton acceptor" evidence="1">
    <location>
        <position position="28"/>
    </location>
</feature>
<accession>A0A938XDZ0</accession>
<sequence length="148" mass="16987">MEIERKYLITEIPPDLPIQKTRSIEQGYLCTSPVVRIRRDDDDYILTYKSSGLMVREEYNLPLTREAYEHLKAKADGRIIEKVRHVIPLAGTGLFIELDVFGGDLAPLMLAEVEFPTEEMARAFQPPAWFGEDVTFSPLYHNSTLSRI</sequence>
<dbReference type="PIRSF" id="PIRSF016487">
    <property type="entry name" value="CYTH_UCP016487"/>
    <property type="match status" value="1"/>
</dbReference>
<evidence type="ECO:0000313" key="4">
    <source>
        <dbReference type="Proteomes" id="UP000705508"/>
    </source>
</evidence>
<dbReference type="Pfam" id="PF01928">
    <property type="entry name" value="CYTH"/>
    <property type="match status" value="1"/>
</dbReference>